<keyword evidence="10" id="KW-1185">Reference proteome</keyword>
<feature type="compositionally biased region" description="Pro residues" evidence="8">
    <location>
        <begin position="103"/>
        <end position="116"/>
    </location>
</feature>
<comment type="similarity">
    <text evidence="2">Belongs to the SCC4/mau-2 family.</text>
</comment>
<evidence type="ECO:0000256" key="4">
    <source>
        <dbReference type="ARBA" id="ARBA00022776"/>
    </source>
</evidence>
<keyword evidence="5" id="KW-0159">Chromosome partition</keyword>
<dbReference type="PANTHER" id="PTHR21394">
    <property type="entry name" value="MAU2 CHROMATID COHESION FACTOR HOMOLOG"/>
    <property type="match status" value="1"/>
</dbReference>
<sequence length="816" mass="92827">MPYYDQYQADQPFPPNYQQSFQQTQPFSAASPNRVQVIVPPRQQPGYSPSQPQPQANYYPVQQQQQQYYQFGGTSGDQWNQQYFAQQNQQAFAYNQQVQQRYQPPPPPRVIVPPSPSQYAQTSQRPYPQQSIQVKQEHSSPRPMPPKQSTPRPHVLKETKPNISKQITPKTEPNNDSMLPPTQYPSLLLTLADEYIEASKKLEHRSRDYYELVTTALGCMEAALKNFKLSPIREAQLSLKYVQILYDETDNLDEAETILTRSIDLCERMKLIDLKYAMQLLLSKVLFRSKPRAAIKDLHGMIQDIETYRHVAWEYPFRFQAVFFSTEASDHSNLHEALHQLERIQHIAKLNGDHAVYAFAAILESLLHLHTRNADSISNSQQAMAKARSLQLNPDVEQHLQMPVFMDIIDLVWSLDNVSEGDIEPKRKHLKDTLYSKSIDKEWTRDELTWIRVNSSSLKGIPTQEGGLIHEVDGKSYLALSWMNKKELEAIGFLLMGVSIVQQNYALKGKAERFIDEGYLIPKEDFIDRSGMLSAKDERLKHRAHVLGLHFKLESGFMLCSSGQWTKAAQLSKTLRMHLKQIKGHHHTELEALVSYLEGCILQGMGKLEGALKFFQAKPLVLQPKQPHQSPIARSHIQQSGRTHQDLRVLAAINTALIIHSPSHPQHQHLRSLTDTIATHVTSSSPPLISAAYSLLLSAAPDTTMLQMKQLLNAALNSAKQVANNQIISLTLTLMQDKFFRGGVQDVQAVKCAKAAAHQVKSRWRSPLWTAVSGMLEVESLLLQQDPSKQEEVERKKMDVQKAWSAVPQDVKRSMG</sequence>
<feature type="region of interest" description="Disordered" evidence="8">
    <location>
        <begin position="99"/>
        <end position="182"/>
    </location>
</feature>
<organism evidence="9 10">
    <name type="scientific">Knufia fluminis</name>
    <dbReference type="NCBI Taxonomy" id="191047"/>
    <lineage>
        <taxon>Eukaryota</taxon>
        <taxon>Fungi</taxon>
        <taxon>Dikarya</taxon>
        <taxon>Ascomycota</taxon>
        <taxon>Pezizomycotina</taxon>
        <taxon>Eurotiomycetes</taxon>
        <taxon>Chaetothyriomycetidae</taxon>
        <taxon>Chaetothyriales</taxon>
        <taxon>Trichomeriaceae</taxon>
        <taxon>Knufia</taxon>
    </lineage>
</organism>
<keyword evidence="6" id="KW-0539">Nucleus</keyword>
<feature type="compositionally biased region" description="Polar residues" evidence="8">
    <location>
        <begin position="16"/>
        <end position="34"/>
    </location>
</feature>
<dbReference type="InterPro" id="IPR019440">
    <property type="entry name" value="MAU2"/>
</dbReference>
<feature type="compositionally biased region" description="Polar residues" evidence="8">
    <location>
        <begin position="119"/>
        <end position="134"/>
    </location>
</feature>
<gene>
    <name evidence="9" type="ORF">OHC33_007423</name>
</gene>
<dbReference type="EMBL" id="JAKLMC020000020">
    <property type="protein sequence ID" value="KAK5951367.1"/>
    <property type="molecule type" value="Genomic_DNA"/>
</dbReference>
<accession>A0AAN8IKN7</accession>
<feature type="compositionally biased region" description="Polar residues" evidence="8">
    <location>
        <begin position="161"/>
        <end position="177"/>
    </location>
</feature>
<evidence type="ECO:0000256" key="8">
    <source>
        <dbReference type="SAM" id="MobiDB-lite"/>
    </source>
</evidence>
<evidence type="ECO:0000313" key="10">
    <source>
        <dbReference type="Proteomes" id="UP001316803"/>
    </source>
</evidence>
<evidence type="ECO:0000256" key="7">
    <source>
        <dbReference type="ARBA" id="ARBA00023306"/>
    </source>
</evidence>
<feature type="region of interest" description="Disordered" evidence="8">
    <location>
        <begin position="787"/>
        <end position="816"/>
    </location>
</feature>
<keyword evidence="3" id="KW-0132">Cell division</keyword>
<comment type="caution">
    <text evidence="9">The sequence shown here is derived from an EMBL/GenBank/DDBJ whole genome shotgun (WGS) entry which is preliminary data.</text>
</comment>
<evidence type="ECO:0000256" key="1">
    <source>
        <dbReference type="ARBA" id="ARBA00004123"/>
    </source>
</evidence>
<evidence type="ECO:0000256" key="5">
    <source>
        <dbReference type="ARBA" id="ARBA00022829"/>
    </source>
</evidence>
<evidence type="ECO:0000256" key="2">
    <source>
        <dbReference type="ARBA" id="ARBA00008585"/>
    </source>
</evidence>
<dbReference type="AlphaFoldDB" id="A0AAN8IKN7"/>
<proteinExistence type="inferred from homology"/>
<protein>
    <recommendedName>
        <fullName evidence="11">Cohesin loading factor-domain-containing protein</fullName>
    </recommendedName>
</protein>
<dbReference type="GO" id="GO:0051301">
    <property type="term" value="P:cell division"/>
    <property type="evidence" value="ECO:0007669"/>
    <property type="project" value="UniProtKB-KW"/>
</dbReference>
<evidence type="ECO:0000256" key="3">
    <source>
        <dbReference type="ARBA" id="ARBA00022618"/>
    </source>
</evidence>
<feature type="region of interest" description="Disordered" evidence="8">
    <location>
        <begin position="1"/>
        <end position="62"/>
    </location>
</feature>
<feature type="compositionally biased region" description="Low complexity" evidence="8">
    <location>
        <begin position="40"/>
        <end position="62"/>
    </location>
</feature>
<name>A0AAN8IKN7_9EURO</name>
<feature type="compositionally biased region" description="Basic and acidic residues" evidence="8">
    <location>
        <begin position="788"/>
        <end position="800"/>
    </location>
</feature>
<dbReference type="GO" id="GO:0005634">
    <property type="term" value="C:nucleus"/>
    <property type="evidence" value="ECO:0007669"/>
    <property type="project" value="UniProtKB-SubCell"/>
</dbReference>
<keyword evidence="4" id="KW-0498">Mitosis</keyword>
<evidence type="ECO:0000256" key="6">
    <source>
        <dbReference type="ARBA" id="ARBA00023242"/>
    </source>
</evidence>
<evidence type="ECO:0000313" key="9">
    <source>
        <dbReference type="EMBL" id="KAK5951367.1"/>
    </source>
</evidence>
<comment type="subcellular location">
    <subcellularLocation>
        <location evidence="1">Nucleus</location>
    </subcellularLocation>
</comment>
<evidence type="ECO:0008006" key="11">
    <source>
        <dbReference type="Google" id="ProtNLM"/>
    </source>
</evidence>
<dbReference type="GO" id="GO:0007064">
    <property type="term" value="P:mitotic sister chromatid cohesion"/>
    <property type="evidence" value="ECO:0007669"/>
    <property type="project" value="InterPro"/>
</dbReference>
<dbReference type="Pfam" id="PF10345">
    <property type="entry name" value="Cohesin_load"/>
    <property type="match status" value="1"/>
</dbReference>
<dbReference type="GO" id="GO:0007059">
    <property type="term" value="P:chromosome segregation"/>
    <property type="evidence" value="ECO:0007669"/>
    <property type="project" value="UniProtKB-KW"/>
</dbReference>
<reference evidence="9 10" key="1">
    <citation type="submission" date="2022-12" db="EMBL/GenBank/DDBJ databases">
        <title>Genomic features and morphological characterization of a novel Knufia sp. strain isolated from spacecraft assembly facility.</title>
        <authorList>
            <person name="Teixeira M."/>
            <person name="Chander A.M."/>
            <person name="Stajich J.E."/>
            <person name="Venkateswaran K."/>
        </authorList>
    </citation>
    <scope>NUCLEOTIDE SEQUENCE [LARGE SCALE GENOMIC DNA]</scope>
    <source>
        <strain evidence="9 10">FJI-L2-BK-P2</strain>
    </source>
</reference>
<keyword evidence="7" id="KW-0131">Cell cycle</keyword>
<dbReference type="Proteomes" id="UP001316803">
    <property type="component" value="Unassembled WGS sequence"/>
</dbReference>